<keyword evidence="1" id="KW-0472">Membrane</keyword>
<dbReference type="Proteomes" id="UP000279995">
    <property type="component" value="Chromosome I"/>
</dbReference>
<evidence type="ECO:0000313" key="2">
    <source>
        <dbReference type="EMBL" id="AYM87361.1"/>
    </source>
</evidence>
<reference evidence="2 3" key="1">
    <citation type="submission" date="2018-10" db="EMBL/GenBank/DDBJ databases">
        <title>Complete Genome Sequence and Transcriptomic Profiles of a Marine Bacterium, Pseudoalteromonas agarivorans Hao 2018.</title>
        <authorList>
            <person name="Hao L."/>
        </authorList>
    </citation>
    <scope>NUCLEOTIDE SEQUENCE [LARGE SCALE GENOMIC DNA]</scope>
    <source>
        <strain evidence="2 3">Hao 2018</strain>
    </source>
</reference>
<dbReference type="RefSeq" id="WP_085065394.1">
    <property type="nucleotide sequence ID" value="NZ_CP033065.1"/>
</dbReference>
<accession>A0AAD0U0N0</accession>
<protein>
    <submittedName>
        <fullName evidence="2">Uncharacterized protein</fullName>
    </submittedName>
</protein>
<sequence>MYRFTVVNNKAEQRPVVLFFCLLSVVLGLYLSSFFSIVVCITVNAIALCWVWQKIVAIHPESGVIILEPKQIRFENESLKVQGQITPKTKILNTSVWLHIKGFNKRQWLIISANGVNKQSYARLKRAALIAINGEVESK</sequence>
<keyword evidence="1" id="KW-0812">Transmembrane</keyword>
<evidence type="ECO:0000256" key="1">
    <source>
        <dbReference type="SAM" id="Phobius"/>
    </source>
</evidence>
<proteinExistence type="predicted"/>
<gene>
    <name evidence="2" type="ORF">D9T18_12085</name>
</gene>
<dbReference type="EMBL" id="CP033065">
    <property type="protein sequence ID" value="AYM87361.1"/>
    <property type="molecule type" value="Genomic_DNA"/>
</dbReference>
<feature type="transmembrane region" description="Helical" evidence="1">
    <location>
        <begin position="17"/>
        <end position="50"/>
    </location>
</feature>
<dbReference type="AlphaFoldDB" id="A0AAD0U0N0"/>
<keyword evidence="1" id="KW-1133">Transmembrane helix</keyword>
<name>A0AAD0U0N0_9GAMM</name>
<organism evidence="2 3">
    <name type="scientific">Pseudoalteromonas agarivorans</name>
    <dbReference type="NCBI Taxonomy" id="176102"/>
    <lineage>
        <taxon>Bacteria</taxon>
        <taxon>Pseudomonadati</taxon>
        <taxon>Pseudomonadota</taxon>
        <taxon>Gammaproteobacteria</taxon>
        <taxon>Alteromonadales</taxon>
        <taxon>Pseudoalteromonadaceae</taxon>
        <taxon>Pseudoalteromonas</taxon>
    </lineage>
</organism>
<evidence type="ECO:0000313" key="3">
    <source>
        <dbReference type="Proteomes" id="UP000279995"/>
    </source>
</evidence>